<sequence>MIYKLLVATFALLSASVFADVAVVVHPSNANALDNKTIERIFIGKAKSFPDGSQAVPINQEASSAATEEFNSKVLNRSSSQLKAYWSKLLFTGKGQPPREEADDAAVKQLIAANPNLIGYIDAASVDDSVKVIATF</sequence>
<comment type="caution">
    <text evidence="2">The sequence shown here is derived from an EMBL/GenBank/DDBJ whole genome shotgun (WGS) entry which is preliminary data.</text>
</comment>
<reference evidence="2 3" key="1">
    <citation type="submission" date="2018-11" db="EMBL/GenBank/DDBJ databases">
        <authorList>
            <person name="Ye M.-Q."/>
            <person name="Du Z.-J."/>
        </authorList>
    </citation>
    <scope>NUCLEOTIDE SEQUENCE [LARGE SCALE GENOMIC DNA]</scope>
    <source>
        <strain evidence="2 3">U0105</strain>
    </source>
</reference>
<feature type="signal peptide" evidence="1">
    <location>
        <begin position="1"/>
        <end position="19"/>
    </location>
</feature>
<dbReference type="SUPFAM" id="SSF53850">
    <property type="entry name" value="Periplasmic binding protein-like II"/>
    <property type="match status" value="1"/>
</dbReference>
<dbReference type="Proteomes" id="UP000275281">
    <property type="component" value="Unassembled WGS sequence"/>
</dbReference>
<dbReference type="Gene3D" id="3.40.190.10">
    <property type="entry name" value="Periplasmic binding protein-like II"/>
    <property type="match status" value="1"/>
</dbReference>
<keyword evidence="3" id="KW-1185">Reference proteome</keyword>
<proteinExistence type="predicted"/>
<evidence type="ECO:0000256" key="1">
    <source>
        <dbReference type="SAM" id="SignalP"/>
    </source>
</evidence>
<feature type="chain" id="PRO_5018221435" evidence="1">
    <location>
        <begin position="20"/>
        <end position="136"/>
    </location>
</feature>
<keyword evidence="1" id="KW-0732">Signal</keyword>
<name>A0A3N5Z9F9_9ALTE</name>
<dbReference type="EMBL" id="RPOK01000002">
    <property type="protein sequence ID" value="RPJ67664.1"/>
    <property type="molecule type" value="Genomic_DNA"/>
</dbReference>
<dbReference type="AlphaFoldDB" id="A0A3N5Z9F9"/>
<protein>
    <submittedName>
        <fullName evidence="2">Phosphate ABC transporter substrate-binding protein</fullName>
    </submittedName>
</protein>
<accession>A0A3N5Z9F9</accession>
<evidence type="ECO:0000313" key="3">
    <source>
        <dbReference type="Proteomes" id="UP000275281"/>
    </source>
</evidence>
<gene>
    <name evidence="2" type="ORF">DRW07_06780</name>
</gene>
<organism evidence="2 3">
    <name type="scientific">Alteromonas sediminis</name>
    <dbReference type="NCBI Taxonomy" id="2259342"/>
    <lineage>
        <taxon>Bacteria</taxon>
        <taxon>Pseudomonadati</taxon>
        <taxon>Pseudomonadota</taxon>
        <taxon>Gammaproteobacteria</taxon>
        <taxon>Alteromonadales</taxon>
        <taxon>Alteromonadaceae</taxon>
        <taxon>Alteromonas/Salinimonas group</taxon>
        <taxon>Alteromonas</taxon>
    </lineage>
</organism>
<evidence type="ECO:0000313" key="2">
    <source>
        <dbReference type="EMBL" id="RPJ67664.1"/>
    </source>
</evidence>
<dbReference type="OrthoDB" id="5368544at2"/>